<organism evidence="2 3">
    <name type="scientific">Apilactobacillus apisilvae</name>
    <dbReference type="NCBI Taxonomy" id="2923364"/>
    <lineage>
        <taxon>Bacteria</taxon>
        <taxon>Bacillati</taxon>
        <taxon>Bacillota</taxon>
        <taxon>Bacilli</taxon>
        <taxon>Lactobacillales</taxon>
        <taxon>Lactobacillaceae</taxon>
        <taxon>Apilactobacillus</taxon>
    </lineage>
</organism>
<dbReference type="SUPFAM" id="SSF56672">
    <property type="entry name" value="DNA/RNA polymerases"/>
    <property type="match status" value="1"/>
</dbReference>
<dbReference type="EMBL" id="CP093362">
    <property type="protein sequence ID" value="UQS84857.1"/>
    <property type="molecule type" value="Genomic_DNA"/>
</dbReference>
<evidence type="ECO:0000313" key="2">
    <source>
        <dbReference type="EMBL" id="UQS84857.1"/>
    </source>
</evidence>
<accession>A0ABY4PH03</accession>
<dbReference type="Pfam" id="PF00078">
    <property type="entry name" value="RVT_1"/>
    <property type="match status" value="1"/>
</dbReference>
<dbReference type="RefSeq" id="WP_249510838.1">
    <property type="nucleotide sequence ID" value="NZ_CP093362.1"/>
</dbReference>
<proteinExistence type="predicted"/>
<dbReference type="Proteomes" id="UP000831859">
    <property type="component" value="Chromosome"/>
</dbReference>
<dbReference type="PANTHER" id="PTHR34047">
    <property type="entry name" value="NUCLEAR INTRON MATURASE 1, MITOCHONDRIAL-RELATED"/>
    <property type="match status" value="1"/>
</dbReference>
<protein>
    <submittedName>
        <fullName evidence="2">RNA-directed DNA polymerase</fullName>
    </submittedName>
</protein>
<dbReference type="InterPro" id="IPR051083">
    <property type="entry name" value="GrpII_Intron_Splice-Mob/Def"/>
</dbReference>
<keyword evidence="2" id="KW-0548">Nucleotidyltransferase</keyword>
<evidence type="ECO:0000313" key="3">
    <source>
        <dbReference type="Proteomes" id="UP000831859"/>
    </source>
</evidence>
<keyword evidence="2" id="KW-0695">RNA-directed DNA polymerase</keyword>
<dbReference type="CDD" id="cd01646">
    <property type="entry name" value="RT_Bac_retron_I"/>
    <property type="match status" value="1"/>
</dbReference>
<keyword evidence="3" id="KW-1185">Reference proteome</keyword>
<dbReference type="InterPro" id="IPR000477">
    <property type="entry name" value="RT_dom"/>
</dbReference>
<keyword evidence="2" id="KW-0808">Transferase</keyword>
<sequence length="427" mass="51052">MKKKYYYKKQNLNGREIYIYNDELMNSYKKLSNYLRRIWSIKTKSRQNIIKDIKECLSNGNRIIMDNDNCLTFSNERPTLIIRGDIHHFFSSVNKRIIYKKMMTKDCLSIEKVNLIKNIIFDKNIKGLPQGNPLSSSLSEIYLMEFDNFINLKFEPIIYERFVDDFIIVLSGNEFDFNSIKKDISDKLKKLNLYLSDKKFSITKISEPILKKLKQSSIQNNYHLFDFLGYEFSLLSVPKNIIIQNSNSQCKKGEKLLIVNISISNVKLKKYKSKINKYFLDYKKNKRSNSFWILKYRVENIFCGVITLDSKSNIQKIGLPYGYSEVNNYNKYFQLYGELVFLCKKYKLNNFKRYEIMKDLHQYSDIKEYNFNIKNRIINYNSMNVKILFNILSNISLKYFRKKSLNKKSYNKKYIIKKIFSIIYGNK</sequence>
<name>A0ABY4PH03_9LACO</name>
<dbReference type="PROSITE" id="PS50878">
    <property type="entry name" value="RT_POL"/>
    <property type="match status" value="1"/>
</dbReference>
<dbReference type="InterPro" id="IPR043502">
    <property type="entry name" value="DNA/RNA_pol_sf"/>
</dbReference>
<feature type="domain" description="Reverse transcriptase" evidence="1">
    <location>
        <begin position="1"/>
        <end position="232"/>
    </location>
</feature>
<reference evidence="2 3" key="1">
    <citation type="journal article" date="2022" name="Int. J. Syst. Evol. Microbiol.">
        <title>Apilactobacillus apisilvae sp. nov., Nicolia spurrieriana gen. nov. sp. nov., Bombilactobacillus folatiphilus sp. nov. and Bombilactobacillus thymidiniphilus sp. nov., four new lactic acid bacterial isolates from stingless bees Tetragonula carbonaria and Austroplebeia australis.</title>
        <authorList>
            <person name="Oliphant S.A."/>
            <person name="Watson-Haigh N.S."/>
            <person name="Sumby K.M."/>
            <person name="Gardner J."/>
            <person name="Groom S."/>
            <person name="Jiranek V."/>
        </authorList>
    </citation>
    <scope>NUCLEOTIDE SEQUENCE [LARGE SCALE GENOMIC DNA]</scope>
    <source>
        <strain evidence="2 3">SG5_A10</strain>
    </source>
</reference>
<dbReference type="PANTHER" id="PTHR34047:SF8">
    <property type="entry name" value="PROTEIN YKFC"/>
    <property type="match status" value="1"/>
</dbReference>
<evidence type="ECO:0000259" key="1">
    <source>
        <dbReference type="PROSITE" id="PS50878"/>
    </source>
</evidence>
<gene>
    <name evidence="2" type="ORF">MOO46_06345</name>
</gene>
<dbReference type="GO" id="GO:0003964">
    <property type="term" value="F:RNA-directed DNA polymerase activity"/>
    <property type="evidence" value="ECO:0007669"/>
    <property type="project" value="UniProtKB-KW"/>
</dbReference>